<keyword evidence="2" id="KW-1185">Reference proteome</keyword>
<dbReference type="Proteomes" id="UP000190648">
    <property type="component" value="Unassembled WGS sequence"/>
</dbReference>
<protein>
    <submittedName>
        <fullName evidence="1">Uncharacterized protein</fullName>
    </submittedName>
</protein>
<organism evidence="1 2">
    <name type="scientific">Patagioenas fasciata monilis</name>
    <dbReference type="NCBI Taxonomy" id="372326"/>
    <lineage>
        <taxon>Eukaryota</taxon>
        <taxon>Metazoa</taxon>
        <taxon>Chordata</taxon>
        <taxon>Craniata</taxon>
        <taxon>Vertebrata</taxon>
        <taxon>Euteleostomi</taxon>
        <taxon>Archelosauria</taxon>
        <taxon>Archosauria</taxon>
        <taxon>Dinosauria</taxon>
        <taxon>Saurischia</taxon>
        <taxon>Theropoda</taxon>
        <taxon>Coelurosauria</taxon>
        <taxon>Aves</taxon>
        <taxon>Neognathae</taxon>
        <taxon>Neoaves</taxon>
        <taxon>Columbimorphae</taxon>
        <taxon>Columbiformes</taxon>
        <taxon>Columbidae</taxon>
        <taxon>Patagioenas</taxon>
    </lineage>
</organism>
<gene>
    <name evidence="1" type="ORF">AV530_004521</name>
</gene>
<evidence type="ECO:0000313" key="2">
    <source>
        <dbReference type="Proteomes" id="UP000190648"/>
    </source>
</evidence>
<comment type="caution">
    <text evidence="1">The sequence shown here is derived from an EMBL/GenBank/DDBJ whole genome shotgun (WGS) entry which is preliminary data.</text>
</comment>
<dbReference type="AlphaFoldDB" id="A0A1V4J6U3"/>
<evidence type="ECO:0000313" key="1">
    <source>
        <dbReference type="EMBL" id="OPJ67517.1"/>
    </source>
</evidence>
<proteinExistence type="predicted"/>
<sequence length="71" mass="7875">MRYPKQSPDEAHGTLEGYSVPHLMAELPAETFCAILDSHRGHLLDSRLPAETLGSVWSALPALGWCVLHFF</sequence>
<name>A0A1V4J6U3_PATFA</name>
<accession>A0A1V4J6U3</accession>
<reference evidence="1 2" key="1">
    <citation type="submission" date="2016-02" db="EMBL/GenBank/DDBJ databases">
        <title>Band-tailed pigeon sequencing and assembly.</title>
        <authorList>
            <person name="Soares A.E."/>
            <person name="Novak B.J."/>
            <person name="Rice E.S."/>
            <person name="O'Connell B."/>
            <person name="Chang D."/>
            <person name="Weber S."/>
            <person name="Shapiro B."/>
        </authorList>
    </citation>
    <scope>NUCLEOTIDE SEQUENCE [LARGE SCALE GENOMIC DNA]</scope>
    <source>
        <strain evidence="1">BTP2013</strain>
        <tissue evidence="1">Blood</tissue>
    </source>
</reference>
<dbReference type="EMBL" id="LSYS01008977">
    <property type="protein sequence ID" value="OPJ67517.1"/>
    <property type="molecule type" value="Genomic_DNA"/>
</dbReference>